<dbReference type="PANTHER" id="PTHR33835:SF1">
    <property type="entry name" value="METALLO-BETA-LACTAMASE DOMAIN-CONTAINING PROTEIN"/>
    <property type="match status" value="1"/>
</dbReference>
<name>A0A5J5F1Z6_9PEZI</name>
<dbReference type="SUPFAM" id="SSF56281">
    <property type="entry name" value="Metallo-hydrolase/oxidoreductase"/>
    <property type="match status" value="1"/>
</dbReference>
<accession>A0A5J5F1Z6</accession>
<evidence type="ECO:0000313" key="2">
    <source>
        <dbReference type="Proteomes" id="UP000326924"/>
    </source>
</evidence>
<dbReference type="Gene3D" id="3.60.15.10">
    <property type="entry name" value="Ribonuclease Z/Hydroxyacylglutathione hydrolase-like"/>
    <property type="match status" value="1"/>
</dbReference>
<keyword evidence="2" id="KW-1185">Reference proteome</keyword>
<evidence type="ECO:0000313" key="1">
    <source>
        <dbReference type="EMBL" id="KAA8909776.1"/>
    </source>
</evidence>
<dbReference type="Pfam" id="PF14234">
    <property type="entry name" value="DUF4336"/>
    <property type="match status" value="1"/>
</dbReference>
<protein>
    <recommendedName>
        <fullName evidence="3">Beta-lactamase-like protein</fullName>
    </recommendedName>
</protein>
<organism evidence="1 2">
    <name type="scientific">Sphaerosporella brunnea</name>
    <dbReference type="NCBI Taxonomy" id="1250544"/>
    <lineage>
        <taxon>Eukaryota</taxon>
        <taxon>Fungi</taxon>
        <taxon>Dikarya</taxon>
        <taxon>Ascomycota</taxon>
        <taxon>Pezizomycotina</taxon>
        <taxon>Pezizomycetes</taxon>
        <taxon>Pezizales</taxon>
        <taxon>Pyronemataceae</taxon>
        <taxon>Sphaerosporella</taxon>
    </lineage>
</organism>
<sequence>MSTTMSTTTPNPSLVIRTVAPNITTFSVPFLRYNKFKFGGRATLVRLATGSLAIFSPIPLSPDVSSTISNLGGNLRYIVAPDIEHHMQLGPYKTAYPTATVIGPEGLREKRAKQGDQDVPFDYEFTRANKHELKLPEELAREFEIEYWDGHSNKELVFLHKPSRTLIEADLLFNLPAREQYSKTGEDPTKGVFNKLMLHFTNTKPGHKGQQRFIWYAMMRDKASFDESAKRVAAWNFDRIIPCHGDVIETGGNEVFRRLFAWHL</sequence>
<gene>
    <name evidence="1" type="ORF">FN846DRAFT_941440</name>
</gene>
<dbReference type="OrthoDB" id="421671at2759"/>
<comment type="caution">
    <text evidence="1">The sequence shown here is derived from an EMBL/GenBank/DDBJ whole genome shotgun (WGS) entry which is preliminary data.</text>
</comment>
<dbReference type="AlphaFoldDB" id="A0A5J5F1Z6"/>
<dbReference type="EMBL" id="VXIS01000054">
    <property type="protein sequence ID" value="KAA8909776.1"/>
    <property type="molecule type" value="Genomic_DNA"/>
</dbReference>
<proteinExistence type="predicted"/>
<dbReference type="PANTHER" id="PTHR33835">
    <property type="entry name" value="YALI0C07656P"/>
    <property type="match status" value="1"/>
</dbReference>
<evidence type="ECO:0008006" key="3">
    <source>
        <dbReference type="Google" id="ProtNLM"/>
    </source>
</evidence>
<dbReference type="Proteomes" id="UP000326924">
    <property type="component" value="Unassembled WGS sequence"/>
</dbReference>
<reference evidence="1 2" key="1">
    <citation type="submission" date="2019-09" db="EMBL/GenBank/DDBJ databases">
        <title>Draft genome of the ectomycorrhizal ascomycete Sphaerosporella brunnea.</title>
        <authorList>
            <consortium name="DOE Joint Genome Institute"/>
            <person name="Benucci G.M."/>
            <person name="Marozzi G."/>
            <person name="Antonielli L."/>
            <person name="Sanchez S."/>
            <person name="Marco P."/>
            <person name="Wang X."/>
            <person name="Falini L.B."/>
            <person name="Barry K."/>
            <person name="Haridas S."/>
            <person name="Lipzen A."/>
            <person name="Labutti K."/>
            <person name="Grigoriev I.V."/>
            <person name="Murat C."/>
            <person name="Martin F."/>
            <person name="Albertini E."/>
            <person name="Donnini D."/>
            <person name="Bonito G."/>
        </authorList>
    </citation>
    <scope>NUCLEOTIDE SEQUENCE [LARGE SCALE GENOMIC DNA]</scope>
    <source>
        <strain evidence="1 2">Sb_GMNB300</strain>
    </source>
</reference>
<dbReference type="InterPro" id="IPR036866">
    <property type="entry name" value="RibonucZ/Hydroxyglut_hydro"/>
</dbReference>
<dbReference type="InParanoid" id="A0A5J5F1Z6"/>
<dbReference type="InterPro" id="IPR025638">
    <property type="entry name" value="DUF4336"/>
</dbReference>